<dbReference type="OrthoDB" id="4324715at2"/>
<dbReference type="PANTHER" id="PTHR43333">
    <property type="entry name" value="2-HACID_DH_C DOMAIN-CONTAINING PROTEIN"/>
    <property type="match status" value="1"/>
</dbReference>
<feature type="compositionally biased region" description="Polar residues" evidence="3">
    <location>
        <begin position="1"/>
        <end position="10"/>
    </location>
</feature>
<dbReference type="InterPro" id="IPR036291">
    <property type="entry name" value="NAD(P)-bd_dom_sf"/>
</dbReference>
<organism evidence="5 6">
    <name type="scientific">Microlunatus flavus</name>
    <dbReference type="NCBI Taxonomy" id="1036181"/>
    <lineage>
        <taxon>Bacteria</taxon>
        <taxon>Bacillati</taxon>
        <taxon>Actinomycetota</taxon>
        <taxon>Actinomycetes</taxon>
        <taxon>Propionibacteriales</taxon>
        <taxon>Propionibacteriaceae</taxon>
        <taxon>Microlunatus</taxon>
    </lineage>
</organism>
<evidence type="ECO:0000256" key="1">
    <source>
        <dbReference type="ARBA" id="ARBA00023002"/>
    </source>
</evidence>
<keyword evidence="6" id="KW-1185">Reference proteome</keyword>
<dbReference type="Gene3D" id="3.40.50.720">
    <property type="entry name" value="NAD(P)-binding Rossmann-like Domain"/>
    <property type="match status" value="2"/>
</dbReference>
<dbReference type="Proteomes" id="UP000198504">
    <property type="component" value="Unassembled WGS sequence"/>
</dbReference>
<feature type="region of interest" description="Disordered" evidence="3">
    <location>
        <begin position="1"/>
        <end position="22"/>
    </location>
</feature>
<evidence type="ECO:0000256" key="3">
    <source>
        <dbReference type="SAM" id="MobiDB-lite"/>
    </source>
</evidence>
<accession>A0A1H9C7V4</accession>
<dbReference type="InterPro" id="IPR029753">
    <property type="entry name" value="D-isomer_DH_CS"/>
</dbReference>
<feature type="domain" description="D-isomer specific 2-hydroxyacid dehydrogenase NAD-binding" evidence="4">
    <location>
        <begin position="108"/>
        <end position="276"/>
    </location>
</feature>
<dbReference type="GO" id="GO:0016616">
    <property type="term" value="F:oxidoreductase activity, acting on the CH-OH group of donors, NAD or NADP as acceptor"/>
    <property type="evidence" value="ECO:0007669"/>
    <property type="project" value="UniProtKB-ARBA"/>
</dbReference>
<dbReference type="RefSeq" id="WP_091178035.1">
    <property type="nucleotide sequence ID" value="NZ_FOFA01000002.1"/>
</dbReference>
<keyword evidence="2" id="KW-0520">NAD</keyword>
<keyword evidence="1" id="KW-0560">Oxidoreductase</keyword>
<dbReference type="Pfam" id="PF02826">
    <property type="entry name" value="2-Hacid_dh_C"/>
    <property type="match status" value="1"/>
</dbReference>
<gene>
    <name evidence="5" type="ORF">SAMN05421756_10299</name>
</gene>
<evidence type="ECO:0000256" key="2">
    <source>
        <dbReference type="ARBA" id="ARBA00023027"/>
    </source>
</evidence>
<reference evidence="6" key="1">
    <citation type="submission" date="2016-10" db="EMBL/GenBank/DDBJ databases">
        <authorList>
            <person name="Varghese N."/>
            <person name="Submissions S."/>
        </authorList>
    </citation>
    <scope>NUCLEOTIDE SEQUENCE [LARGE SCALE GENOMIC DNA]</scope>
    <source>
        <strain evidence="6">CGMCC 4.6856</strain>
    </source>
</reference>
<dbReference type="PANTHER" id="PTHR43333:SF1">
    <property type="entry name" value="D-ISOMER SPECIFIC 2-HYDROXYACID DEHYDROGENASE NAD-BINDING DOMAIN-CONTAINING PROTEIN"/>
    <property type="match status" value="1"/>
</dbReference>
<dbReference type="EMBL" id="FOFA01000002">
    <property type="protein sequence ID" value="SEP97037.1"/>
    <property type="molecule type" value="Genomic_DNA"/>
</dbReference>
<sequence length="313" mass="32584">MSTPVDSASPTDLPGIYVGPDPDERLEGAVRAGGGRAVGADEADGIVYHSHSGDPAQTAALVTPRTRWVQLPSAGIERWAEAGVITDAPVWTSAAGAYGPQVAEHALALLLAGARRLQVAARAQTWDPQPGRVVAGSTVALVGFGGIGRCLLPMLAPLGCRVLAVTDSGPVEGADQTVPRDAYRDVLPESDYVVLLAALTPQTRGMIGAAELDAMRDDAWLINVGRGGLVDTDALVEALRENRIGGAALDVTDPEPLPDGHPLWTLPNALVTPHVANPQEAHDAALAERVRENVRRFAGGETLLGVIDPVQGF</sequence>
<dbReference type="InterPro" id="IPR006140">
    <property type="entry name" value="D-isomer_DH_NAD-bd"/>
</dbReference>
<evidence type="ECO:0000313" key="6">
    <source>
        <dbReference type="Proteomes" id="UP000198504"/>
    </source>
</evidence>
<dbReference type="GO" id="GO:0051287">
    <property type="term" value="F:NAD binding"/>
    <property type="evidence" value="ECO:0007669"/>
    <property type="project" value="InterPro"/>
</dbReference>
<evidence type="ECO:0000313" key="5">
    <source>
        <dbReference type="EMBL" id="SEP97037.1"/>
    </source>
</evidence>
<dbReference type="AlphaFoldDB" id="A0A1H9C7V4"/>
<dbReference type="CDD" id="cd12159">
    <property type="entry name" value="2-Hacid_dh_2"/>
    <property type="match status" value="1"/>
</dbReference>
<dbReference type="SUPFAM" id="SSF51735">
    <property type="entry name" value="NAD(P)-binding Rossmann-fold domains"/>
    <property type="match status" value="1"/>
</dbReference>
<proteinExistence type="predicted"/>
<dbReference type="STRING" id="1036181.SAMN05421756_10299"/>
<protein>
    <submittedName>
        <fullName evidence="5">Phosphoglycerate dehydrogenase</fullName>
    </submittedName>
</protein>
<name>A0A1H9C7V4_9ACTN</name>
<dbReference type="PROSITE" id="PS00671">
    <property type="entry name" value="D_2_HYDROXYACID_DH_3"/>
    <property type="match status" value="1"/>
</dbReference>
<evidence type="ECO:0000259" key="4">
    <source>
        <dbReference type="Pfam" id="PF02826"/>
    </source>
</evidence>